<dbReference type="InterPro" id="IPR005944">
    <property type="entry name" value="Pro_iminopeptidase"/>
</dbReference>
<feature type="domain" description="AB hydrolase-1" evidence="9">
    <location>
        <begin position="111"/>
        <end position="363"/>
    </location>
</feature>
<dbReference type="PANTHER" id="PTHR43722">
    <property type="entry name" value="PROLINE IMINOPEPTIDASE"/>
    <property type="match status" value="1"/>
</dbReference>
<evidence type="ECO:0000313" key="11">
    <source>
        <dbReference type="Proteomes" id="UP000244005"/>
    </source>
</evidence>
<evidence type="ECO:0000256" key="6">
    <source>
        <dbReference type="ARBA" id="ARBA00022670"/>
    </source>
</evidence>
<keyword evidence="6 8" id="KW-0645">Protease</keyword>
<keyword evidence="5" id="KW-0963">Cytoplasm</keyword>
<protein>
    <recommendedName>
        <fullName evidence="8">Proline iminopeptidase</fullName>
        <ecNumber evidence="8">3.4.11.5</ecNumber>
    </recommendedName>
</protein>
<comment type="subcellular location">
    <subcellularLocation>
        <location evidence="2">Cytoplasm</location>
    </subcellularLocation>
</comment>
<evidence type="ECO:0000313" key="10">
    <source>
        <dbReference type="EMBL" id="PTQ50351.1"/>
    </source>
</evidence>
<reference evidence="11" key="1">
    <citation type="journal article" date="2017" name="Cell">
        <title>Insights into land plant evolution garnered from the Marchantia polymorpha genome.</title>
        <authorList>
            <person name="Bowman J.L."/>
            <person name="Kohchi T."/>
            <person name="Yamato K.T."/>
            <person name="Jenkins J."/>
            <person name="Shu S."/>
            <person name="Ishizaki K."/>
            <person name="Yamaoka S."/>
            <person name="Nishihama R."/>
            <person name="Nakamura Y."/>
            <person name="Berger F."/>
            <person name="Adam C."/>
            <person name="Aki S.S."/>
            <person name="Althoff F."/>
            <person name="Araki T."/>
            <person name="Arteaga-Vazquez M.A."/>
            <person name="Balasubrmanian S."/>
            <person name="Barry K."/>
            <person name="Bauer D."/>
            <person name="Boehm C.R."/>
            <person name="Briginshaw L."/>
            <person name="Caballero-Perez J."/>
            <person name="Catarino B."/>
            <person name="Chen F."/>
            <person name="Chiyoda S."/>
            <person name="Chovatia M."/>
            <person name="Davies K.M."/>
            <person name="Delmans M."/>
            <person name="Demura T."/>
            <person name="Dierschke T."/>
            <person name="Dolan L."/>
            <person name="Dorantes-Acosta A.E."/>
            <person name="Eklund D.M."/>
            <person name="Florent S.N."/>
            <person name="Flores-Sandoval E."/>
            <person name="Fujiyama A."/>
            <person name="Fukuzawa H."/>
            <person name="Galik B."/>
            <person name="Grimanelli D."/>
            <person name="Grimwood J."/>
            <person name="Grossniklaus U."/>
            <person name="Hamada T."/>
            <person name="Haseloff J."/>
            <person name="Hetherington A.J."/>
            <person name="Higo A."/>
            <person name="Hirakawa Y."/>
            <person name="Hundley H.N."/>
            <person name="Ikeda Y."/>
            <person name="Inoue K."/>
            <person name="Inoue S.I."/>
            <person name="Ishida S."/>
            <person name="Jia Q."/>
            <person name="Kakita M."/>
            <person name="Kanazawa T."/>
            <person name="Kawai Y."/>
            <person name="Kawashima T."/>
            <person name="Kennedy M."/>
            <person name="Kinose K."/>
            <person name="Kinoshita T."/>
            <person name="Kohara Y."/>
            <person name="Koide E."/>
            <person name="Komatsu K."/>
            <person name="Kopischke S."/>
            <person name="Kubo M."/>
            <person name="Kyozuka J."/>
            <person name="Lagercrantz U."/>
            <person name="Lin S.S."/>
            <person name="Lindquist E."/>
            <person name="Lipzen A.M."/>
            <person name="Lu C.W."/>
            <person name="De Luna E."/>
            <person name="Martienssen R.A."/>
            <person name="Minamino N."/>
            <person name="Mizutani M."/>
            <person name="Mizutani M."/>
            <person name="Mochizuki N."/>
            <person name="Monte I."/>
            <person name="Mosher R."/>
            <person name="Nagasaki H."/>
            <person name="Nakagami H."/>
            <person name="Naramoto S."/>
            <person name="Nishitani K."/>
            <person name="Ohtani M."/>
            <person name="Okamoto T."/>
            <person name="Okumura M."/>
            <person name="Phillips J."/>
            <person name="Pollak B."/>
            <person name="Reinders A."/>
            <person name="Rovekamp M."/>
            <person name="Sano R."/>
            <person name="Sawa S."/>
            <person name="Schmid M.W."/>
            <person name="Shirakawa M."/>
            <person name="Solano R."/>
            <person name="Spunde A."/>
            <person name="Suetsugu N."/>
            <person name="Sugano S."/>
            <person name="Sugiyama A."/>
            <person name="Sun R."/>
            <person name="Suzuki Y."/>
            <person name="Takenaka M."/>
            <person name="Takezawa D."/>
            <person name="Tomogane H."/>
            <person name="Tsuzuki M."/>
            <person name="Ueda T."/>
            <person name="Umeda M."/>
            <person name="Ward J.M."/>
            <person name="Watanabe Y."/>
            <person name="Yazaki K."/>
            <person name="Yokoyama R."/>
            <person name="Yoshitake Y."/>
            <person name="Yotsui I."/>
            <person name="Zachgo S."/>
            <person name="Schmutz J."/>
        </authorList>
    </citation>
    <scope>NUCLEOTIDE SEQUENCE [LARGE SCALE GENOMIC DNA]</scope>
    <source>
        <strain evidence="11">Tak-1</strain>
    </source>
</reference>
<name>A0A2R6XW69_MARPO</name>
<evidence type="ECO:0000256" key="4">
    <source>
        <dbReference type="ARBA" id="ARBA00022438"/>
    </source>
</evidence>
<dbReference type="InterPro" id="IPR000073">
    <property type="entry name" value="AB_hydrolase_1"/>
</dbReference>
<dbReference type="Proteomes" id="UP000244005">
    <property type="component" value="Unassembled WGS sequence"/>
</dbReference>
<evidence type="ECO:0000256" key="5">
    <source>
        <dbReference type="ARBA" id="ARBA00022490"/>
    </source>
</evidence>
<dbReference type="InterPro" id="IPR029058">
    <property type="entry name" value="AB_hydrolase_fold"/>
</dbReference>
<dbReference type="AlphaFoldDB" id="A0A2R6XW69"/>
<keyword evidence="11" id="KW-1185">Reference proteome</keyword>
<keyword evidence="4 8" id="KW-0031">Aminopeptidase</keyword>
<comment type="similarity">
    <text evidence="3 8">Belongs to the peptidase S33 family.</text>
</comment>
<sequence>MALCTGRGFLSCGIPRTRPLLWSQRQGGAVSPTLRPNLRKMEMASASLNEGGQEAGREPAEMLSKLNIASSGVLPRTELYPVIEPHRSGHLKVSDLHSLYWEESGNSDGEPVVFLHGGPGAGTSGSNRRFFDPEWYRIILFDQRGAGKSTPHACVEENTTWDLVNDIEKIREHLGVEKWKVFGGSWGSTLALTYAQTHPDKVTGIVLRGIFLLRKKEIDWFYQSGCSAIFPDAWESYRDHISEDERDDFLTAYNKRLFSSDVEVQLAAAKAWTNWEMATSYLVPNEDSLKRGENEKFALAFARVENHYFSNKGFFPEDSFILNNMSKIKHIPGVIVQGRYDVVCPMMSAWDLHKAWPEALFKVLCGSLYFMPGERAALDSLIFLKKLLHSRLSLPSFMFLPLKLFAND</sequence>
<dbReference type="Gramene" id="Mp1g20070.1">
    <property type="protein sequence ID" value="Mp1g20070.1.cds"/>
    <property type="gene ID" value="Mp1g20070"/>
</dbReference>
<evidence type="ECO:0000256" key="1">
    <source>
        <dbReference type="ARBA" id="ARBA00001585"/>
    </source>
</evidence>
<dbReference type="NCBIfam" id="TIGR01249">
    <property type="entry name" value="pro_imino_pep_1"/>
    <property type="match status" value="1"/>
</dbReference>
<dbReference type="Gene3D" id="3.40.50.1820">
    <property type="entry name" value="alpha/beta hydrolase"/>
    <property type="match status" value="1"/>
</dbReference>
<proteinExistence type="inferred from homology"/>
<dbReference type="SUPFAM" id="SSF53474">
    <property type="entry name" value="alpha/beta-Hydrolases"/>
    <property type="match status" value="1"/>
</dbReference>
<comment type="catalytic activity">
    <reaction evidence="1 8">
        <text>Release of N-terminal proline from a peptide.</text>
        <dbReference type="EC" id="3.4.11.5"/>
    </reaction>
</comment>
<dbReference type="GO" id="GO:0006508">
    <property type="term" value="P:proteolysis"/>
    <property type="evidence" value="ECO:0007669"/>
    <property type="project" value="UniProtKB-KW"/>
</dbReference>
<keyword evidence="7 8" id="KW-0378">Hydrolase</keyword>
<evidence type="ECO:0000256" key="3">
    <source>
        <dbReference type="ARBA" id="ARBA00010088"/>
    </source>
</evidence>
<dbReference type="EMBL" id="KZ772673">
    <property type="protein sequence ID" value="PTQ50351.1"/>
    <property type="molecule type" value="Genomic_DNA"/>
</dbReference>
<accession>A0A2R6XW69</accession>
<dbReference type="PRINTS" id="PR00793">
    <property type="entry name" value="PROAMNOPTASE"/>
</dbReference>
<evidence type="ECO:0000259" key="9">
    <source>
        <dbReference type="Pfam" id="PF00561"/>
    </source>
</evidence>
<dbReference type="Pfam" id="PF00561">
    <property type="entry name" value="Abhydrolase_1"/>
    <property type="match status" value="1"/>
</dbReference>
<dbReference type="GO" id="GO:0005737">
    <property type="term" value="C:cytoplasm"/>
    <property type="evidence" value="ECO:0007669"/>
    <property type="project" value="UniProtKB-SubCell"/>
</dbReference>
<dbReference type="InterPro" id="IPR002410">
    <property type="entry name" value="Peptidase_S33"/>
</dbReference>
<dbReference type="GO" id="GO:0004177">
    <property type="term" value="F:aminopeptidase activity"/>
    <property type="evidence" value="ECO:0007669"/>
    <property type="project" value="UniProtKB-KW"/>
</dbReference>
<evidence type="ECO:0000256" key="8">
    <source>
        <dbReference type="RuleBase" id="RU003421"/>
    </source>
</evidence>
<evidence type="ECO:0000256" key="7">
    <source>
        <dbReference type="ARBA" id="ARBA00022801"/>
    </source>
</evidence>
<organism evidence="10 11">
    <name type="scientific">Marchantia polymorpha</name>
    <name type="common">Common liverwort</name>
    <name type="synonym">Marchantia aquatica</name>
    <dbReference type="NCBI Taxonomy" id="3197"/>
    <lineage>
        <taxon>Eukaryota</taxon>
        <taxon>Viridiplantae</taxon>
        <taxon>Streptophyta</taxon>
        <taxon>Embryophyta</taxon>
        <taxon>Marchantiophyta</taxon>
        <taxon>Marchantiopsida</taxon>
        <taxon>Marchantiidae</taxon>
        <taxon>Marchantiales</taxon>
        <taxon>Marchantiaceae</taxon>
        <taxon>Marchantia</taxon>
    </lineage>
</organism>
<dbReference type="PANTHER" id="PTHR43722:SF1">
    <property type="entry name" value="PROLINE IMINOPEPTIDASE"/>
    <property type="match status" value="1"/>
</dbReference>
<gene>
    <name evidence="10" type="ORF">MARPO_0001s0344</name>
</gene>
<dbReference type="EC" id="3.4.11.5" evidence="8"/>
<evidence type="ECO:0000256" key="2">
    <source>
        <dbReference type="ARBA" id="ARBA00004496"/>
    </source>
</evidence>
<dbReference type="OrthoDB" id="10249433at2759"/>
<dbReference type="PRINTS" id="PR00111">
    <property type="entry name" value="ABHYDROLASE"/>
</dbReference>